<reference evidence="2" key="1">
    <citation type="journal article" date="2019" name="Int. J. Syst. Evol. Microbiol.">
        <title>The Global Catalogue of Microorganisms (GCM) 10K type strain sequencing project: providing services to taxonomists for standard genome sequencing and annotation.</title>
        <authorList>
            <consortium name="The Broad Institute Genomics Platform"/>
            <consortium name="The Broad Institute Genome Sequencing Center for Infectious Disease"/>
            <person name="Wu L."/>
            <person name="Ma J."/>
        </authorList>
    </citation>
    <scope>NUCLEOTIDE SEQUENCE [LARGE SCALE GENOMIC DNA]</scope>
    <source>
        <strain evidence="2">JCM 13501</strain>
    </source>
</reference>
<dbReference type="Proteomes" id="UP000616499">
    <property type="component" value="Unassembled WGS sequence"/>
</dbReference>
<dbReference type="EMBL" id="BMNW01000001">
    <property type="protein sequence ID" value="GGL98860.1"/>
    <property type="molecule type" value="Genomic_DNA"/>
</dbReference>
<comment type="caution">
    <text evidence="1">The sequence shown here is derived from an EMBL/GenBank/DDBJ whole genome shotgun (WGS) entry which is preliminary data.</text>
</comment>
<proteinExistence type="predicted"/>
<gene>
    <name evidence="1" type="ORF">GCM10009425_07450</name>
</gene>
<name>A0ABQ2GJ00_9PSED</name>
<keyword evidence="2" id="KW-1185">Reference proteome</keyword>
<evidence type="ECO:0000313" key="2">
    <source>
        <dbReference type="Proteomes" id="UP000616499"/>
    </source>
</evidence>
<protein>
    <submittedName>
        <fullName evidence="1">Uncharacterized protein</fullName>
    </submittedName>
</protein>
<organism evidence="1 2">
    <name type="scientific">Pseudomonas asuensis</name>
    <dbReference type="NCBI Taxonomy" id="1825787"/>
    <lineage>
        <taxon>Bacteria</taxon>
        <taxon>Pseudomonadati</taxon>
        <taxon>Pseudomonadota</taxon>
        <taxon>Gammaproteobacteria</taxon>
        <taxon>Pseudomonadales</taxon>
        <taxon>Pseudomonadaceae</taxon>
        <taxon>Pseudomonas</taxon>
    </lineage>
</organism>
<evidence type="ECO:0000313" key="1">
    <source>
        <dbReference type="EMBL" id="GGL98860.1"/>
    </source>
</evidence>
<accession>A0ABQ2GJ00</accession>
<sequence>MRAGGAYADFEQVEYADGHAEVLDMRFNGDRNARNSLGIIMGKVTSMHKRNVLSDPLVELYP</sequence>